<evidence type="ECO:0000256" key="4">
    <source>
        <dbReference type="ARBA" id="ARBA00023002"/>
    </source>
</evidence>
<dbReference type="SUPFAM" id="SSF48264">
    <property type="entry name" value="Cytochrome P450"/>
    <property type="match status" value="1"/>
</dbReference>
<keyword evidence="5 7" id="KW-0408">Iron</keyword>
<dbReference type="PANTHER" id="PTHR46300">
    <property type="entry name" value="P450, PUTATIVE (EUROFUNG)-RELATED-RELATED"/>
    <property type="match status" value="1"/>
</dbReference>
<comment type="cofactor">
    <cofactor evidence="1 7">
        <name>heme</name>
        <dbReference type="ChEBI" id="CHEBI:30413"/>
    </cofactor>
</comment>
<sequence>MASGTTIVLLDRTAIHQLLEKKGTTYSDRPRDHVVSIVDSGGLALWDNNPHWRAEKKVVSSSLSSTQVESKLRQIQEAETAILIRDLISSPQMFFNHVKRTTVSIADIVSWGFRAPTYHNWWASGACEVTDAFFSGITPGEYPPVDQFPFLRYLPDRLSPWRVRAERLKQRVDSFWGDARRRLDERRRKGDKRNSIADNLLDGNQPIDISLTDRQFNDFLGFLVAAGSDTTAGSILTSIRYLAGHPYVQQKAHTEIDATCGPDRLPHLSDHSKLPYINGIIKEGMRMHPVVPVVFPHRAREDNWYQDMFIPRDSLLLIPAWAIHHSESCGYKGPECYNPDRFIDYPNFAPSYIGKNRGHYAYGAGRRLCPGIHLAEHIQWHITAMLLWAFDIVPAGEQEHLDLDAFQDGLSQHPIPYKGHFKVRSKAHMETIERVAKEAESFLQQFEEV</sequence>
<reference evidence="9" key="1">
    <citation type="submission" date="2017-02" db="EMBL/GenBank/DDBJ databases">
        <authorList>
            <person name="Tafer H."/>
            <person name="Lopandic K."/>
        </authorList>
    </citation>
    <scope>NUCLEOTIDE SEQUENCE [LARGE SCALE GENOMIC DNA]</scope>
    <source>
        <strain evidence="9">CBS 366.77</strain>
    </source>
</reference>
<comment type="caution">
    <text evidence="8">The sequence shown here is derived from an EMBL/GenBank/DDBJ whole genome shotgun (WGS) entry which is preliminary data.</text>
</comment>
<keyword evidence="9" id="KW-1185">Reference proteome</keyword>
<gene>
    <name evidence="8" type="ORF">PHISCL_05569</name>
</gene>
<dbReference type="OrthoDB" id="1103324at2759"/>
<dbReference type="PANTHER" id="PTHR46300:SF2">
    <property type="entry name" value="CYTOCHROME P450 MONOOXYGENASE ALNH-RELATED"/>
    <property type="match status" value="1"/>
</dbReference>
<keyword evidence="3 7" id="KW-0479">Metal-binding</keyword>
<evidence type="ECO:0000256" key="3">
    <source>
        <dbReference type="ARBA" id="ARBA00022723"/>
    </source>
</evidence>
<dbReference type="InterPro" id="IPR050364">
    <property type="entry name" value="Cytochrome_P450_fung"/>
</dbReference>
<protein>
    <submittedName>
        <fullName evidence="8">Cytochrome P450</fullName>
    </submittedName>
</protein>
<evidence type="ECO:0000256" key="7">
    <source>
        <dbReference type="PIRSR" id="PIRSR602401-1"/>
    </source>
</evidence>
<feature type="binding site" description="axial binding residue" evidence="7">
    <location>
        <position position="369"/>
    </location>
    <ligand>
        <name>heme</name>
        <dbReference type="ChEBI" id="CHEBI:30413"/>
    </ligand>
    <ligandPart>
        <name>Fe</name>
        <dbReference type="ChEBI" id="CHEBI:18248"/>
    </ligandPart>
</feature>
<dbReference type="Pfam" id="PF00067">
    <property type="entry name" value="p450"/>
    <property type="match status" value="1"/>
</dbReference>
<evidence type="ECO:0000256" key="5">
    <source>
        <dbReference type="ARBA" id="ARBA00023004"/>
    </source>
</evidence>
<dbReference type="InterPro" id="IPR001128">
    <property type="entry name" value="Cyt_P450"/>
</dbReference>
<dbReference type="EMBL" id="MVGC01000186">
    <property type="protein sequence ID" value="RJE22099.1"/>
    <property type="molecule type" value="Genomic_DNA"/>
</dbReference>
<evidence type="ECO:0000256" key="6">
    <source>
        <dbReference type="ARBA" id="ARBA00023033"/>
    </source>
</evidence>
<dbReference type="PRINTS" id="PR00463">
    <property type="entry name" value="EP450I"/>
</dbReference>
<dbReference type="InterPro" id="IPR036396">
    <property type="entry name" value="Cyt_P450_sf"/>
</dbReference>
<keyword evidence="6" id="KW-0503">Monooxygenase</keyword>
<keyword evidence="7" id="KW-0349">Heme</keyword>
<dbReference type="GO" id="GO:0004497">
    <property type="term" value="F:monooxygenase activity"/>
    <property type="evidence" value="ECO:0007669"/>
    <property type="project" value="UniProtKB-KW"/>
</dbReference>
<evidence type="ECO:0000313" key="9">
    <source>
        <dbReference type="Proteomes" id="UP000266188"/>
    </source>
</evidence>
<evidence type="ECO:0000256" key="1">
    <source>
        <dbReference type="ARBA" id="ARBA00001971"/>
    </source>
</evidence>
<evidence type="ECO:0000313" key="8">
    <source>
        <dbReference type="EMBL" id="RJE22099.1"/>
    </source>
</evidence>
<dbReference type="AlphaFoldDB" id="A0A3A2ZFY1"/>
<accession>A0A3A2ZFY1</accession>
<dbReference type="Gene3D" id="1.10.630.10">
    <property type="entry name" value="Cytochrome P450"/>
    <property type="match status" value="1"/>
</dbReference>
<dbReference type="STRING" id="2070753.A0A3A2ZFY1"/>
<dbReference type="GO" id="GO:0020037">
    <property type="term" value="F:heme binding"/>
    <property type="evidence" value="ECO:0007669"/>
    <property type="project" value="InterPro"/>
</dbReference>
<dbReference type="PRINTS" id="PR00385">
    <property type="entry name" value="P450"/>
</dbReference>
<keyword evidence="4" id="KW-0560">Oxidoreductase</keyword>
<organism evidence="8 9">
    <name type="scientific">Aspergillus sclerotialis</name>
    <dbReference type="NCBI Taxonomy" id="2070753"/>
    <lineage>
        <taxon>Eukaryota</taxon>
        <taxon>Fungi</taxon>
        <taxon>Dikarya</taxon>
        <taxon>Ascomycota</taxon>
        <taxon>Pezizomycotina</taxon>
        <taxon>Eurotiomycetes</taxon>
        <taxon>Eurotiomycetidae</taxon>
        <taxon>Eurotiales</taxon>
        <taxon>Aspergillaceae</taxon>
        <taxon>Aspergillus</taxon>
        <taxon>Aspergillus subgen. Polypaecilum</taxon>
    </lineage>
</organism>
<dbReference type="GO" id="GO:0005506">
    <property type="term" value="F:iron ion binding"/>
    <property type="evidence" value="ECO:0007669"/>
    <property type="project" value="InterPro"/>
</dbReference>
<evidence type="ECO:0000256" key="2">
    <source>
        <dbReference type="ARBA" id="ARBA00010617"/>
    </source>
</evidence>
<dbReference type="InterPro" id="IPR002401">
    <property type="entry name" value="Cyt_P450_E_grp-I"/>
</dbReference>
<comment type="similarity">
    <text evidence="2">Belongs to the cytochrome P450 family.</text>
</comment>
<dbReference type="GO" id="GO:0016705">
    <property type="term" value="F:oxidoreductase activity, acting on paired donors, with incorporation or reduction of molecular oxygen"/>
    <property type="evidence" value="ECO:0007669"/>
    <property type="project" value="InterPro"/>
</dbReference>
<name>A0A3A2ZFY1_9EURO</name>
<dbReference type="Proteomes" id="UP000266188">
    <property type="component" value="Unassembled WGS sequence"/>
</dbReference>
<proteinExistence type="inferred from homology"/>